<dbReference type="AlphaFoldDB" id="X0XUF2"/>
<reference evidence="10" key="1">
    <citation type="journal article" date="2014" name="Front. Microbiol.">
        <title>High frequency of phylogenetically diverse reductive dehalogenase-homologous genes in deep subseafloor sedimentary metagenomes.</title>
        <authorList>
            <person name="Kawai M."/>
            <person name="Futagami T."/>
            <person name="Toyoda A."/>
            <person name="Takaki Y."/>
            <person name="Nishi S."/>
            <person name="Hori S."/>
            <person name="Arai W."/>
            <person name="Tsubouchi T."/>
            <person name="Morono Y."/>
            <person name="Uchiyama I."/>
            <person name="Ito T."/>
            <person name="Fujiyama A."/>
            <person name="Inagaki F."/>
            <person name="Takami H."/>
        </authorList>
    </citation>
    <scope>NUCLEOTIDE SEQUENCE</scope>
    <source>
        <strain evidence="10">Expedition CK06-06</strain>
    </source>
</reference>
<dbReference type="EMBL" id="BARS01055563">
    <property type="protein sequence ID" value="GAG46884.1"/>
    <property type="molecule type" value="Genomic_DNA"/>
</dbReference>
<comment type="caution">
    <text evidence="10">The sequence shown here is derived from an EMBL/GenBank/DDBJ whole genome shotgun (WGS) entry which is preliminary data.</text>
</comment>
<feature type="transmembrane region" description="Helical" evidence="9">
    <location>
        <begin position="100"/>
        <end position="120"/>
    </location>
</feature>
<evidence type="ECO:0000256" key="1">
    <source>
        <dbReference type="ARBA" id="ARBA00022448"/>
    </source>
</evidence>
<evidence type="ECO:0000256" key="9">
    <source>
        <dbReference type="SAM" id="Phobius"/>
    </source>
</evidence>
<feature type="non-terminal residue" evidence="10">
    <location>
        <position position="1"/>
    </location>
</feature>
<keyword evidence="7 9" id="KW-1133">Transmembrane helix</keyword>
<keyword evidence="1" id="KW-0813">Transport</keyword>
<dbReference type="GO" id="GO:0005886">
    <property type="term" value="C:plasma membrane"/>
    <property type="evidence" value="ECO:0007669"/>
    <property type="project" value="TreeGrafter"/>
</dbReference>
<evidence type="ECO:0000256" key="3">
    <source>
        <dbReference type="ARBA" id="ARBA00022630"/>
    </source>
</evidence>
<evidence type="ECO:0000256" key="7">
    <source>
        <dbReference type="ARBA" id="ARBA00022989"/>
    </source>
</evidence>
<evidence type="ECO:0000313" key="10">
    <source>
        <dbReference type="EMBL" id="GAG46884.1"/>
    </source>
</evidence>
<evidence type="ECO:0000256" key="6">
    <source>
        <dbReference type="ARBA" id="ARBA00022967"/>
    </source>
</evidence>
<evidence type="ECO:0000256" key="4">
    <source>
        <dbReference type="ARBA" id="ARBA00022643"/>
    </source>
</evidence>
<accession>X0XUF2</accession>
<dbReference type="InterPro" id="IPR004338">
    <property type="entry name" value="NqrB/RnfD"/>
</dbReference>
<evidence type="ECO:0000256" key="2">
    <source>
        <dbReference type="ARBA" id="ARBA00022553"/>
    </source>
</evidence>
<gene>
    <name evidence="10" type="ORF">S01H1_82014</name>
</gene>
<evidence type="ECO:0000256" key="8">
    <source>
        <dbReference type="ARBA" id="ARBA00023136"/>
    </source>
</evidence>
<dbReference type="GO" id="GO:0055085">
    <property type="term" value="P:transmembrane transport"/>
    <property type="evidence" value="ECO:0007669"/>
    <property type="project" value="InterPro"/>
</dbReference>
<keyword evidence="3" id="KW-0285">Flavoprotein</keyword>
<keyword evidence="6" id="KW-1278">Translocase</keyword>
<keyword evidence="2" id="KW-0597">Phosphoprotein</keyword>
<keyword evidence="5 9" id="KW-0812">Transmembrane</keyword>
<dbReference type="PANTHER" id="PTHR30578:SF0">
    <property type="entry name" value="ION-TRANSLOCATING OXIDOREDUCTASE COMPLEX SUBUNIT D"/>
    <property type="match status" value="1"/>
</dbReference>
<keyword evidence="8 9" id="KW-0472">Membrane</keyword>
<dbReference type="PANTHER" id="PTHR30578">
    <property type="entry name" value="ELECTRON TRANSPORT COMPLEX PROTEIN RNFD"/>
    <property type="match status" value="1"/>
</dbReference>
<protein>
    <recommendedName>
        <fullName evidence="11">Electron transport complex subunit RsxD</fullName>
    </recommendedName>
</protein>
<feature type="transmembrane region" description="Helical" evidence="9">
    <location>
        <begin position="75"/>
        <end position="94"/>
    </location>
</feature>
<organism evidence="10">
    <name type="scientific">marine sediment metagenome</name>
    <dbReference type="NCBI Taxonomy" id="412755"/>
    <lineage>
        <taxon>unclassified sequences</taxon>
        <taxon>metagenomes</taxon>
        <taxon>ecological metagenomes</taxon>
    </lineage>
</organism>
<evidence type="ECO:0008006" key="11">
    <source>
        <dbReference type="Google" id="ProtNLM"/>
    </source>
</evidence>
<evidence type="ECO:0000256" key="5">
    <source>
        <dbReference type="ARBA" id="ARBA00022692"/>
    </source>
</evidence>
<keyword evidence="4" id="KW-0288">FMN</keyword>
<sequence length="136" mass="14461">SALALAIGGIYLCLRRVASWQIPAGMLLTALVFVELGYWADLTSFTPLEHMISGSLLFGAFFIATDPVTSPVTPWGKFLFGVGIGFLVVVIRLFSGYPEGVMFAVLLMNAVTPLLNRWTIPRPLGGMAPQAAGGSS</sequence>
<dbReference type="Pfam" id="PF03116">
    <property type="entry name" value="NQR2_RnfD_RnfE"/>
    <property type="match status" value="1"/>
</dbReference>
<name>X0XUF2_9ZZZZ</name>
<proteinExistence type="predicted"/>